<dbReference type="EMBL" id="RCMV01002277">
    <property type="protein sequence ID" value="KAG3203548.1"/>
    <property type="molecule type" value="Genomic_DNA"/>
</dbReference>
<evidence type="ECO:0000313" key="3">
    <source>
        <dbReference type="Proteomes" id="UP000736787"/>
    </source>
</evidence>
<protein>
    <submittedName>
        <fullName evidence="1">Uncharacterized protein</fullName>
    </submittedName>
</protein>
<dbReference type="AlphaFoldDB" id="A0A8T1BZU8"/>
<dbReference type="EMBL" id="RCMK01000762">
    <property type="protein sequence ID" value="KAG2913205.1"/>
    <property type="molecule type" value="Genomic_DNA"/>
</dbReference>
<accession>A0A8T1BZU8</accession>
<organism evidence="1 3">
    <name type="scientific">Phytophthora cactorum</name>
    <dbReference type="NCBI Taxonomy" id="29920"/>
    <lineage>
        <taxon>Eukaryota</taxon>
        <taxon>Sar</taxon>
        <taxon>Stramenopiles</taxon>
        <taxon>Oomycota</taxon>
        <taxon>Peronosporomycetes</taxon>
        <taxon>Peronosporales</taxon>
        <taxon>Peronosporaceae</taxon>
        <taxon>Phytophthora</taxon>
    </lineage>
</organism>
<dbReference type="Proteomes" id="UP000760860">
    <property type="component" value="Unassembled WGS sequence"/>
</dbReference>
<name>A0A8T1BZU8_9STRA</name>
<evidence type="ECO:0000313" key="2">
    <source>
        <dbReference type="EMBL" id="KAG3203548.1"/>
    </source>
</evidence>
<gene>
    <name evidence="1" type="ORF">PC117_g18636</name>
    <name evidence="2" type="ORF">PC129_g22836</name>
</gene>
<proteinExistence type="predicted"/>
<dbReference type="Proteomes" id="UP000736787">
    <property type="component" value="Unassembled WGS sequence"/>
</dbReference>
<reference evidence="1" key="1">
    <citation type="submission" date="2018-10" db="EMBL/GenBank/DDBJ databases">
        <title>Effector identification in a new, highly contiguous assembly of the strawberry crown rot pathogen Phytophthora cactorum.</title>
        <authorList>
            <person name="Armitage A.D."/>
            <person name="Nellist C.F."/>
            <person name="Bates H."/>
            <person name="Vickerstaff R.J."/>
            <person name="Harrison R.J."/>
        </authorList>
    </citation>
    <scope>NUCLEOTIDE SEQUENCE</scope>
    <source>
        <strain evidence="1">4040</strain>
        <strain evidence="2">P421</strain>
    </source>
</reference>
<sequence>MPFLVLKKQFSKLMIACCPTHCASLFRIQLWVRADDVQASESNLWANIIAQRRQS</sequence>
<evidence type="ECO:0000313" key="1">
    <source>
        <dbReference type="EMBL" id="KAG2913205.1"/>
    </source>
</evidence>
<comment type="caution">
    <text evidence="1">The sequence shown here is derived from an EMBL/GenBank/DDBJ whole genome shotgun (WGS) entry which is preliminary data.</text>
</comment>